<accession>A0ABT8M092</accession>
<proteinExistence type="predicted"/>
<evidence type="ECO:0000313" key="2">
    <source>
        <dbReference type="EMBL" id="MDN7012444.1"/>
    </source>
</evidence>
<dbReference type="Proteomes" id="UP001168423">
    <property type="component" value="Unassembled WGS sequence"/>
</dbReference>
<keyword evidence="3" id="KW-1185">Reference proteome</keyword>
<keyword evidence="1" id="KW-1133">Transmembrane helix</keyword>
<evidence type="ECO:0000256" key="1">
    <source>
        <dbReference type="SAM" id="Phobius"/>
    </source>
</evidence>
<protein>
    <submittedName>
        <fullName evidence="2">Uncharacterized protein</fullName>
    </submittedName>
</protein>
<dbReference type="RefSeq" id="WP_301677033.1">
    <property type="nucleotide sequence ID" value="NZ_VCYI01000005.1"/>
</dbReference>
<feature type="transmembrane region" description="Helical" evidence="1">
    <location>
        <begin position="59"/>
        <end position="78"/>
    </location>
</feature>
<keyword evidence="1" id="KW-0472">Membrane</keyword>
<evidence type="ECO:0000313" key="3">
    <source>
        <dbReference type="Proteomes" id="UP001168423"/>
    </source>
</evidence>
<keyword evidence="1" id="KW-0812">Transmembrane</keyword>
<comment type="caution">
    <text evidence="2">The sequence shown here is derived from an EMBL/GenBank/DDBJ whole genome shotgun (WGS) entry which is preliminary data.</text>
</comment>
<reference evidence="2" key="1">
    <citation type="submission" date="2019-05" db="EMBL/GenBank/DDBJ databases">
        <title>Isolation and characterization of methanogens from the cold seep sediment at Four-Way Closure Ridge.</title>
        <authorList>
            <person name="You Y.-T."/>
            <person name="Chen S.-C."/>
            <person name="Zhang W.-L."/>
            <person name="Lai M.-C."/>
        </authorList>
    </citation>
    <scope>NUCLEOTIDE SEQUENCE</scope>
    <source>
        <strain evidence="2">FWC-SCC3</strain>
    </source>
</reference>
<gene>
    <name evidence="2" type="ORF">FGW20_05190</name>
</gene>
<sequence length="80" mass="8447">MIPNPGAPRASTYFDADEVLQTPDTTDSLQAIVTHATDAIATHTASVADPSPLIGGFNFLMSIALIYVAVSLISIIFGRR</sequence>
<name>A0ABT8M092_9EURY</name>
<organism evidence="2 3">
    <name type="scientific">Methanoculleus methanifontis</name>
    <dbReference type="NCBI Taxonomy" id="2584086"/>
    <lineage>
        <taxon>Archaea</taxon>
        <taxon>Methanobacteriati</taxon>
        <taxon>Methanobacteriota</taxon>
        <taxon>Stenosarchaea group</taxon>
        <taxon>Methanomicrobia</taxon>
        <taxon>Methanomicrobiales</taxon>
        <taxon>Methanomicrobiaceae</taxon>
        <taxon>Methanoculleus</taxon>
    </lineage>
</organism>
<dbReference type="EMBL" id="VCYI01000005">
    <property type="protein sequence ID" value="MDN7012444.1"/>
    <property type="molecule type" value="Genomic_DNA"/>
</dbReference>